<dbReference type="RefSeq" id="WP_052898842.1">
    <property type="nucleotide sequence ID" value="NZ_JRXE01000009.1"/>
</dbReference>
<evidence type="ECO:0000313" key="5">
    <source>
        <dbReference type="Proteomes" id="UP000036851"/>
    </source>
</evidence>
<reference evidence="5 6" key="1">
    <citation type="journal article" date="2015" name="Int. J. Syst. Evol. Microbiol.">
        <title>Erwinia iniecta sp. nov., isolated from Russian wheat aphids (Diuraphis noxia).</title>
        <authorList>
            <person name="Campillo T."/>
            <person name="Luna E."/>
            <person name="Portier P."/>
            <person name="Fischer-Le Saux M."/>
            <person name="Lapitan N."/>
            <person name="Tisserat N.A."/>
            <person name="Leach J.E."/>
        </authorList>
    </citation>
    <scope>NUCLEOTIDE SEQUENCE [LARGE SCALE GENOMIC DNA]</scope>
    <source>
        <strain evidence="3 6">B120</strain>
        <strain evidence="4 5">B149</strain>
    </source>
</reference>
<dbReference type="PANTHER" id="PTHR22946">
    <property type="entry name" value="DIENELACTONE HYDROLASE DOMAIN-CONTAINING PROTEIN-RELATED"/>
    <property type="match status" value="1"/>
</dbReference>
<name>A0A0L7T5R3_9GAMM</name>
<evidence type="ECO:0000259" key="2">
    <source>
        <dbReference type="Pfam" id="PF00326"/>
    </source>
</evidence>
<dbReference type="EMBL" id="JRXE01000009">
    <property type="protein sequence ID" value="KOC90695.1"/>
    <property type="molecule type" value="Genomic_DNA"/>
</dbReference>
<dbReference type="InterPro" id="IPR050261">
    <property type="entry name" value="FrsA_esterase"/>
</dbReference>
<dbReference type="Pfam" id="PF00326">
    <property type="entry name" value="Peptidase_S9"/>
    <property type="match status" value="1"/>
</dbReference>
<dbReference type="SUPFAM" id="SSF53474">
    <property type="entry name" value="alpha/beta-Hydrolases"/>
    <property type="match status" value="1"/>
</dbReference>
<dbReference type="InterPro" id="IPR029058">
    <property type="entry name" value="AB_hydrolase_fold"/>
</dbReference>
<dbReference type="GO" id="GO:0008236">
    <property type="term" value="F:serine-type peptidase activity"/>
    <property type="evidence" value="ECO:0007669"/>
    <property type="project" value="InterPro"/>
</dbReference>
<dbReference type="Proteomes" id="UP000036851">
    <property type="component" value="Unassembled WGS sequence"/>
</dbReference>
<dbReference type="STRING" id="1560201.NG42_08285"/>
<dbReference type="InterPro" id="IPR001375">
    <property type="entry name" value="Peptidase_S9_cat"/>
</dbReference>
<dbReference type="EMBL" id="JRXF01000017">
    <property type="protein sequence ID" value="KOC93119.1"/>
    <property type="molecule type" value="Genomic_DNA"/>
</dbReference>
<evidence type="ECO:0000313" key="3">
    <source>
        <dbReference type="EMBL" id="KOC90695.1"/>
    </source>
</evidence>
<dbReference type="NCBIfam" id="NF007857">
    <property type="entry name" value="PRK10566.1"/>
    <property type="match status" value="1"/>
</dbReference>
<evidence type="ECO:0000313" key="6">
    <source>
        <dbReference type="Proteomes" id="UP000037088"/>
    </source>
</evidence>
<proteinExistence type="predicted"/>
<dbReference type="OrthoDB" id="31158at2"/>
<feature type="domain" description="Peptidase S9 prolyl oligopeptidase catalytic" evidence="2">
    <location>
        <begin position="96"/>
        <end position="247"/>
    </location>
</feature>
<evidence type="ECO:0000313" key="4">
    <source>
        <dbReference type="EMBL" id="KOC93119.1"/>
    </source>
</evidence>
<keyword evidence="1" id="KW-0378">Hydrolase</keyword>
<dbReference type="Proteomes" id="UP000037088">
    <property type="component" value="Unassembled WGS sequence"/>
</dbReference>
<dbReference type="PANTHER" id="PTHR22946:SF9">
    <property type="entry name" value="POLYKETIDE TRANSFERASE AF380"/>
    <property type="match status" value="1"/>
</dbReference>
<dbReference type="GO" id="GO:0052689">
    <property type="term" value="F:carboxylic ester hydrolase activity"/>
    <property type="evidence" value="ECO:0007669"/>
    <property type="project" value="UniProtKB-ARBA"/>
</dbReference>
<comment type="caution">
    <text evidence="3">The sequence shown here is derived from an EMBL/GenBank/DDBJ whole genome shotgun (WGS) entry which is preliminary data.</text>
</comment>
<accession>A0A0L7T5R3</accession>
<dbReference type="GO" id="GO:0006508">
    <property type="term" value="P:proteolysis"/>
    <property type="evidence" value="ECO:0007669"/>
    <property type="project" value="InterPro"/>
</dbReference>
<dbReference type="AlphaFoldDB" id="A0A0L7T5R3"/>
<gene>
    <name evidence="3" type="ORF">NG42_08285</name>
    <name evidence="4" type="ORF">NG43_12140</name>
</gene>
<dbReference type="Gene3D" id="3.40.50.1820">
    <property type="entry name" value="alpha/beta hydrolase"/>
    <property type="match status" value="1"/>
</dbReference>
<evidence type="ECO:0000256" key="1">
    <source>
        <dbReference type="ARBA" id="ARBA00022801"/>
    </source>
</evidence>
<keyword evidence="6" id="KW-1185">Reference proteome</keyword>
<organism evidence="3 6">
    <name type="scientific">Winslowiella iniecta</name>
    <dbReference type="NCBI Taxonomy" id="1560201"/>
    <lineage>
        <taxon>Bacteria</taxon>
        <taxon>Pseudomonadati</taxon>
        <taxon>Pseudomonadota</taxon>
        <taxon>Gammaproteobacteria</taxon>
        <taxon>Enterobacterales</taxon>
        <taxon>Erwiniaceae</taxon>
        <taxon>Winslowiella</taxon>
    </lineage>
</organism>
<protein>
    <submittedName>
        <fullName evidence="3">Esterase</fullName>
    </submittedName>
</protein>
<sequence>MIEIGTESLAGIECLHATPAGKRQQALPTIIFYHGFTSSKEVYSYFAVALAQAGFRVILPDADLHGARYDGDTDYRLTHFWEILRSNIDELPQLEAALRQQDLIAEGQFGVAGASMGGMTALGAMARYPQINSVACMMGSGYFSSLSHSLFTPLEARSPEQKQALAQRLAPLAEYDVSHQLEKLANRPLLLWHGEADEVVPAAETVRLEKALREASLDQHLTFLTEKGIGHRITPPALTAIVAFFKHHL</sequence>
<dbReference type="PATRIC" id="fig|1560201.3.peg.1763"/>